<dbReference type="FunFam" id="2.40.50.140:FF:000051">
    <property type="entry name" value="RNA-binding transcriptional accessory protein"/>
    <property type="match status" value="1"/>
</dbReference>
<protein>
    <submittedName>
        <fullName evidence="3">S1 RNA binding domain protein</fullName>
    </submittedName>
</protein>
<dbReference type="GO" id="GO:0003729">
    <property type="term" value="F:mRNA binding"/>
    <property type="evidence" value="ECO:0007669"/>
    <property type="project" value="TreeGrafter"/>
</dbReference>
<evidence type="ECO:0000256" key="1">
    <source>
        <dbReference type="SAM" id="MobiDB-lite"/>
    </source>
</evidence>
<dbReference type="RefSeq" id="WP_120191246.1">
    <property type="nucleotide sequence ID" value="NZ_RAPK01000001.1"/>
</dbReference>
<gene>
    <name evidence="3" type="ORF">ATL39_0018</name>
</gene>
<evidence type="ECO:0000313" key="4">
    <source>
        <dbReference type="Proteomes" id="UP000285120"/>
    </source>
</evidence>
<evidence type="ECO:0000313" key="3">
    <source>
        <dbReference type="EMBL" id="RKD84149.1"/>
    </source>
</evidence>
<dbReference type="Gene3D" id="2.40.50.140">
    <property type="entry name" value="Nucleic acid-binding proteins"/>
    <property type="match status" value="1"/>
</dbReference>
<dbReference type="EMBL" id="RAPK01000001">
    <property type="protein sequence ID" value="RKD84149.1"/>
    <property type="molecule type" value="Genomic_DNA"/>
</dbReference>
<feature type="compositionally biased region" description="Basic and acidic residues" evidence="1">
    <location>
        <begin position="75"/>
        <end position="85"/>
    </location>
</feature>
<dbReference type="InterPro" id="IPR050437">
    <property type="entry name" value="Ribos_protein_bS1-like"/>
</dbReference>
<feature type="compositionally biased region" description="Basic and acidic residues" evidence="1">
    <location>
        <begin position="114"/>
        <end position="140"/>
    </location>
</feature>
<feature type="domain" description="S1 motif" evidence="2">
    <location>
        <begin position="6"/>
        <end position="74"/>
    </location>
</feature>
<dbReference type="NCBIfam" id="NF006363">
    <property type="entry name" value="PRK08582.1"/>
    <property type="match status" value="1"/>
</dbReference>
<sequence>MAIEPGDKVKGRISGITHFGAFVELADGKTGLVHISEVADKYVDNIKDFVNVGDEVTVKVMKVEESGKISLSIRKAVDRPPESRPKPVRPSNARPKDNSRRSGSAGSSKPRPLSFEDKMNNFMKDSEERLSSLRKQTDNKRGKHSRK</sequence>
<dbReference type="InterPro" id="IPR012340">
    <property type="entry name" value="NA-bd_OB-fold"/>
</dbReference>
<evidence type="ECO:0000259" key="2">
    <source>
        <dbReference type="PROSITE" id="PS50126"/>
    </source>
</evidence>
<dbReference type="InterPro" id="IPR003029">
    <property type="entry name" value="S1_domain"/>
</dbReference>
<accession>A0A419VTZ0</accession>
<dbReference type="AlphaFoldDB" id="A0A419VTZ0"/>
<dbReference type="PANTHER" id="PTHR10724">
    <property type="entry name" value="30S RIBOSOMAL PROTEIN S1"/>
    <property type="match status" value="1"/>
</dbReference>
<name>A0A419VTZ0_9BACL</name>
<dbReference type="OrthoDB" id="9810507at2"/>
<proteinExistence type="predicted"/>
<feature type="region of interest" description="Disordered" evidence="1">
    <location>
        <begin position="72"/>
        <end position="147"/>
    </location>
</feature>
<dbReference type="Proteomes" id="UP000285120">
    <property type="component" value="Unassembled WGS sequence"/>
</dbReference>
<dbReference type="Pfam" id="PF00575">
    <property type="entry name" value="S1"/>
    <property type="match status" value="1"/>
</dbReference>
<dbReference type="PROSITE" id="PS50126">
    <property type="entry name" value="S1"/>
    <property type="match status" value="1"/>
</dbReference>
<dbReference type="GO" id="GO:0005737">
    <property type="term" value="C:cytoplasm"/>
    <property type="evidence" value="ECO:0007669"/>
    <property type="project" value="UniProtKB-ARBA"/>
</dbReference>
<comment type="caution">
    <text evidence="3">The sequence shown here is derived from an EMBL/GenBank/DDBJ whole genome shotgun (WGS) entry which is preliminary data.</text>
</comment>
<dbReference type="GO" id="GO:0006412">
    <property type="term" value="P:translation"/>
    <property type="evidence" value="ECO:0007669"/>
    <property type="project" value="TreeGrafter"/>
</dbReference>
<keyword evidence="4" id="KW-1185">Reference proteome</keyword>
<dbReference type="GO" id="GO:0003735">
    <property type="term" value="F:structural constituent of ribosome"/>
    <property type="evidence" value="ECO:0007669"/>
    <property type="project" value="TreeGrafter"/>
</dbReference>
<dbReference type="SMART" id="SM00316">
    <property type="entry name" value="S1"/>
    <property type="match status" value="1"/>
</dbReference>
<organism evidence="3 4">
    <name type="scientific">Sinobaca qinghaiensis</name>
    <dbReference type="NCBI Taxonomy" id="342944"/>
    <lineage>
        <taxon>Bacteria</taxon>
        <taxon>Bacillati</taxon>
        <taxon>Bacillota</taxon>
        <taxon>Bacilli</taxon>
        <taxon>Bacillales</taxon>
        <taxon>Sporolactobacillaceae</taxon>
        <taxon>Sinobaca</taxon>
    </lineage>
</organism>
<dbReference type="SUPFAM" id="SSF50249">
    <property type="entry name" value="Nucleic acid-binding proteins"/>
    <property type="match status" value="1"/>
</dbReference>
<reference evidence="3 4" key="1">
    <citation type="submission" date="2018-09" db="EMBL/GenBank/DDBJ databases">
        <title>Genomic Encyclopedia of Archaeal and Bacterial Type Strains, Phase II (KMG-II): from individual species to whole genera.</title>
        <authorList>
            <person name="Goeker M."/>
        </authorList>
    </citation>
    <scope>NUCLEOTIDE SEQUENCE [LARGE SCALE GENOMIC DNA]</scope>
    <source>
        <strain evidence="3 4">DSM 17008</strain>
    </source>
</reference>